<reference evidence="1 2" key="1">
    <citation type="journal article" date="2011" name="Science">
        <title>The ecoresponsive genome of Daphnia pulex.</title>
        <authorList>
            <person name="Colbourne J.K."/>
            <person name="Pfrender M.E."/>
            <person name="Gilbert D."/>
            <person name="Thomas W.K."/>
            <person name="Tucker A."/>
            <person name="Oakley T.H."/>
            <person name="Tokishita S."/>
            <person name="Aerts A."/>
            <person name="Arnold G.J."/>
            <person name="Basu M.K."/>
            <person name="Bauer D.J."/>
            <person name="Caceres C.E."/>
            <person name="Carmel L."/>
            <person name="Casola C."/>
            <person name="Choi J.H."/>
            <person name="Detter J.C."/>
            <person name="Dong Q."/>
            <person name="Dusheyko S."/>
            <person name="Eads B.D."/>
            <person name="Frohlich T."/>
            <person name="Geiler-Samerotte K.A."/>
            <person name="Gerlach D."/>
            <person name="Hatcher P."/>
            <person name="Jogdeo S."/>
            <person name="Krijgsveld J."/>
            <person name="Kriventseva E.V."/>
            <person name="Kultz D."/>
            <person name="Laforsch C."/>
            <person name="Lindquist E."/>
            <person name="Lopez J."/>
            <person name="Manak J.R."/>
            <person name="Muller J."/>
            <person name="Pangilinan J."/>
            <person name="Patwardhan R.P."/>
            <person name="Pitluck S."/>
            <person name="Pritham E.J."/>
            <person name="Rechtsteiner A."/>
            <person name="Rho M."/>
            <person name="Rogozin I.B."/>
            <person name="Sakarya O."/>
            <person name="Salamov A."/>
            <person name="Schaack S."/>
            <person name="Shapiro H."/>
            <person name="Shiga Y."/>
            <person name="Skalitzky C."/>
            <person name="Smith Z."/>
            <person name="Souvorov A."/>
            <person name="Sung W."/>
            <person name="Tang Z."/>
            <person name="Tsuchiya D."/>
            <person name="Tu H."/>
            <person name="Vos H."/>
            <person name="Wang M."/>
            <person name="Wolf Y.I."/>
            <person name="Yamagata H."/>
            <person name="Yamada T."/>
            <person name="Ye Y."/>
            <person name="Shaw J.R."/>
            <person name="Andrews J."/>
            <person name="Crease T.J."/>
            <person name="Tang H."/>
            <person name="Lucas S.M."/>
            <person name="Robertson H.M."/>
            <person name="Bork P."/>
            <person name="Koonin E.V."/>
            <person name="Zdobnov E.M."/>
            <person name="Grigoriev I.V."/>
            <person name="Lynch M."/>
            <person name="Boore J.L."/>
        </authorList>
    </citation>
    <scope>NUCLEOTIDE SEQUENCE [LARGE SCALE GENOMIC DNA]</scope>
</reference>
<dbReference type="Proteomes" id="UP000000305">
    <property type="component" value="Unassembled WGS sequence"/>
</dbReference>
<dbReference type="HOGENOM" id="CLU_1847156_0_0_1"/>
<protein>
    <submittedName>
        <fullName evidence="1">Uncharacterized protein</fullName>
    </submittedName>
</protein>
<dbReference type="InParanoid" id="E9I497"/>
<dbReference type="AlphaFoldDB" id="E9I497"/>
<dbReference type="PhylomeDB" id="E9I497"/>
<name>E9I497_DAPPU</name>
<evidence type="ECO:0000313" key="2">
    <source>
        <dbReference type="Proteomes" id="UP000000305"/>
    </source>
</evidence>
<dbReference type="OrthoDB" id="10523971at2759"/>
<dbReference type="EMBL" id="GL734949">
    <property type="protein sequence ID" value="EFX61183.1"/>
    <property type="molecule type" value="Genomic_DNA"/>
</dbReference>
<gene>
    <name evidence="1" type="ORF">DAPPUDRAFT_122456</name>
</gene>
<organism evidence="1 2">
    <name type="scientific">Daphnia pulex</name>
    <name type="common">Water flea</name>
    <dbReference type="NCBI Taxonomy" id="6669"/>
    <lineage>
        <taxon>Eukaryota</taxon>
        <taxon>Metazoa</taxon>
        <taxon>Ecdysozoa</taxon>
        <taxon>Arthropoda</taxon>
        <taxon>Crustacea</taxon>
        <taxon>Branchiopoda</taxon>
        <taxon>Diplostraca</taxon>
        <taxon>Cladocera</taxon>
        <taxon>Anomopoda</taxon>
        <taxon>Daphniidae</taxon>
        <taxon>Daphnia</taxon>
    </lineage>
</organism>
<keyword evidence="2" id="KW-1185">Reference proteome</keyword>
<proteinExistence type="predicted"/>
<dbReference type="KEGG" id="dpx:DAPPUDRAFT_122456"/>
<evidence type="ECO:0000313" key="1">
    <source>
        <dbReference type="EMBL" id="EFX61183.1"/>
    </source>
</evidence>
<accession>E9I497</accession>
<sequence>MAFKWKRQVRGLVFKFGEKLDDTFCDSYAVVLWRNTEPTPYNCIDIDHILNPDMLTNQDIYGLVPVSVYEQKGYSDTEVIRTFYGRVLATGSDKDILRSLAEAEWCRLRQLGVSRKELPTGDEFEGHVCTFLQNLPKYR</sequence>